<keyword evidence="1" id="KW-1133">Transmembrane helix</keyword>
<dbReference type="EMBL" id="CP063845">
    <property type="protein sequence ID" value="UFP92922.1"/>
    <property type="molecule type" value="Genomic_DNA"/>
</dbReference>
<evidence type="ECO:0000313" key="3">
    <source>
        <dbReference type="Proteomes" id="UP001054846"/>
    </source>
</evidence>
<feature type="transmembrane region" description="Helical" evidence="1">
    <location>
        <begin position="347"/>
        <end position="369"/>
    </location>
</feature>
<reference evidence="2 3" key="1">
    <citation type="journal article" date="2021" name="Genome Biol. Evol.">
        <title>Complete Genome Sequencing of a Novel Gloeobacter Species from a Waterfall Cave in Mexico.</title>
        <authorList>
            <person name="Saw J.H."/>
            <person name="Cardona T."/>
            <person name="Montejano G."/>
        </authorList>
    </citation>
    <scope>NUCLEOTIDE SEQUENCE [LARGE SCALE GENOMIC DNA]</scope>
    <source>
        <strain evidence="2">MG652769</strain>
    </source>
</reference>
<name>A0ABY3PH96_9CYAN</name>
<feature type="transmembrane region" description="Helical" evidence="1">
    <location>
        <begin position="67"/>
        <end position="86"/>
    </location>
</feature>
<evidence type="ECO:0000256" key="1">
    <source>
        <dbReference type="SAM" id="Phobius"/>
    </source>
</evidence>
<dbReference type="RefSeq" id="WP_230839921.1">
    <property type="nucleotide sequence ID" value="NZ_CP063845.1"/>
</dbReference>
<feature type="transmembrane region" description="Helical" evidence="1">
    <location>
        <begin position="29"/>
        <end position="47"/>
    </location>
</feature>
<feature type="transmembrane region" description="Helical" evidence="1">
    <location>
        <begin position="117"/>
        <end position="144"/>
    </location>
</feature>
<keyword evidence="1" id="KW-0472">Membrane</keyword>
<feature type="transmembrane region" description="Helical" evidence="1">
    <location>
        <begin position="459"/>
        <end position="479"/>
    </location>
</feature>
<feature type="transmembrane region" description="Helical" evidence="1">
    <location>
        <begin position="244"/>
        <end position="264"/>
    </location>
</feature>
<keyword evidence="1" id="KW-0812">Transmembrane</keyword>
<evidence type="ECO:0000313" key="2">
    <source>
        <dbReference type="EMBL" id="UFP92922.1"/>
    </source>
</evidence>
<feature type="transmembrane region" description="Helical" evidence="1">
    <location>
        <begin position="315"/>
        <end position="335"/>
    </location>
</feature>
<sequence>MKTGTLPWLLGCELRLWWREITAKPAAKTLFAVLGLSVAALLVWLWFVFAEVRGGLALESTIPEPALWIAVVLWLSGFFYAFYQAIEQSIVALFDRGDLDLLVSSPISTKVIFASRLLGVAVEIFLGFCVVVVPAGALAVLAGVPRLLGVFPALMGMVLAATSLAMLVTLGLVRLLGARRARTAAQVLSALLAAVFFVASQLPNWLAGSGPGAGVVWEGWRGLFAEGGPLDAQSWLWTPARAVFADPVAMLLTLGGGGALGWLATETLYRAFIAGTQQSVTQSPKRQRSGEPRWHGGLGRAVLLKEWRLILRNPYLLSQTFLQVVFLIPGMVVLLQNGGGPPAGAGTLVATAATVVGSSLVYTLTRIGVSGEEAPDLLRSCPAGRMKLVRLKLLAALIPVWVLLLPLFGILLVRAEPWLVPLGIFLAATVAAATLRLWNSRPTPLAEMFKSRAAGGGDPLLGILELVSLLGWGGVSFLAARDNGAAALLTLGALGLVMAAGYWRSRRLGSSLGF</sequence>
<accession>A0ABY3PH96</accession>
<feature type="transmembrane region" description="Helical" evidence="1">
    <location>
        <begin position="418"/>
        <end position="438"/>
    </location>
</feature>
<organism evidence="2 3">
    <name type="scientific">Gloeobacter morelensis MG652769</name>
    <dbReference type="NCBI Taxonomy" id="2781736"/>
    <lineage>
        <taxon>Bacteria</taxon>
        <taxon>Bacillati</taxon>
        <taxon>Cyanobacteriota</taxon>
        <taxon>Cyanophyceae</taxon>
        <taxon>Gloeobacterales</taxon>
        <taxon>Gloeobacteraceae</taxon>
        <taxon>Gloeobacter</taxon>
        <taxon>Gloeobacter morelensis</taxon>
    </lineage>
</organism>
<feature type="transmembrane region" description="Helical" evidence="1">
    <location>
        <begin position="150"/>
        <end position="173"/>
    </location>
</feature>
<feature type="transmembrane region" description="Helical" evidence="1">
    <location>
        <begin position="185"/>
        <end position="202"/>
    </location>
</feature>
<dbReference type="Proteomes" id="UP001054846">
    <property type="component" value="Chromosome"/>
</dbReference>
<evidence type="ECO:0008006" key="4">
    <source>
        <dbReference type="Google" id="ProtNLM"/>
    </source>
</evidence>
<feature type="transmembrane region" description="Helical" evidence="1">
    <location>
        <begin position="389"/>
        <end position="412"/>
    </location>
</feature>
<feature type="transmembrane region" description="Helical" evidence="1">
    <location>
        <begin position="485"/>
        <end position="503"/>
    </location>
</feature>
<proteinExistence type="predicted"/>
<gene>
    <name evidence="2" type="ORF">ISF26_13950</name>
</gene>
<protein>
    <recommendedName>
        <fullName evidence="4">ABC-2 type transport system permease protein</fullName>
    </recommendedName>
</protein>
<keyword evidence="3" id="KW-1185">Reference proteome</keyword>